<accession>A0ABM0MP37</accession>
<dbReference type="InterPro" id="IPR036034">
    <property type="entry name" value="PDZ_sf"/>
</dbReference>
<dbReference type="Pfam" id="PF23598">
    <property type="entry name" value="LRR_14"/>
    <property type="match status" value="1"/>
</dbReference>
<dbReference type="Gene3D" id="3.80.10.10">
    <property type="entry name" value="Ribonuclease Inhibitor"/>
    <property type="match status" value="3"/>
</dbReference>
<feature type="region of interest" description="Disordered" evidence="3">
    <location>
        <begin position="477"/>
        <end position="588"/>
    </location>
</feature>
<name>A0ABM0MP37_SACKO</name>
<dbReference type="SMART" id="SM00364">
    <property type="entry name" value="LRR_BAC"/>
    <property type="match status" value="9"/>
</dbReference>
<gene>
    <name evidence="6" type="primary">LOC100370729</name>
</gene>
<dbReference type="InterPro" id="IPR055414">
    <property type="entry name" value="LRR_R13L4/SHOC2-like"/>
</dbReference>
<proteinExistence type="predicted"/>
<dbReference type="PANTHER" id="PTHR23119">
    <property type="entry name" value="DISCS LARGE"/>
    <property type="match status" value="1"/>
</dbReference>
<feature type="compositionally biased region" description="Low complexity" evidence="3">
    <location>
        <begin position="1378"/>
        <end position="1390"/>
    </location>
</feature>
<organism evidence="5 6">
    <name type="scientific">Saccoglossus kowalevskii</name>
    <name type="common">Acorn worm</name>
    <dbReference type="NCBI Taxonomy" id="10224"/>
    <lineage>
        <taxon>Eukaryota</taxon>
        <taxon>Metazoa</taxon>
        <taxon>Hemichordata</taxon>
        <taxon>Enteropneusta</taxon>
        <taxon>Harrimaniidae</taxon>
        <taxon>Saccoglossus</taxon>
    </lineage>
</organism>
<dbReference type="CDD" id="cd06701">
    <property type="entry name" value="PDZ4_Scribble-like"/>
    <property type="match status" value="1"/>
</dbReference>
<feature type="compositionally biased region" description="Basic and acidic residues" evidence="3">
    <location>
        <begin position="493"/>
        <end position="505"/>
    </location>
</feature>
<dbReference type="SUPFAM" id="SSF52058">
    <property type="entry name" value="L domain-like"/>
    <property type="match status" value="2"/>
</dbReference>
<dbReference type="Pfam" id="PF13855">
    <property type="entry name" value="LRR_8"/>
    <property type="match status" value="2"/>
</dbReference>
<dbReference type="Gene3D" id="2.30.42.10">
    <property type="match status" value="4"/>
</dbReference>
<feature type="compositionally biased region" description="Low complexity" evidence="3">
    <location>
        <begin position="1345"/>
        <end position="1357"/>
    </location>
</feature>
<keyword evidence="5" id="KW-1185">Reference proteome</keyword>
<feature type="region of interest" description="Disordered" evidence="3">
    <location>
        <begin position="1442"/>
        <end position="1471"/>
    </location>
</feature>
<dbReference type="Pfam" id="PF00595">
    <property type="entry name" value="PDZ"/>
    <property type="match status" value="4"/>
</dbReference>
<protein>
    <submittedName>
        <fullName evidence="6">Protein scribble homolog</fullName>
    </submittedName>
</protein>
<dbReference type="PANTHER" id="PTHR23119:SF44">
    <property type="entry name" value="PROTEIN LAP4"/>
    <property type="match status" value="1"/>
</dbReference>
<dbReference type="InterPro" id="IPR050614">
    <property type="entry name" value="Synaptic_Scaffolding_LAP-MAGUK"/>
</dbReference>
<feature type="compositionally biased region" description="Acidic residues" evidence="3">
    <location>
        <begin position="842"/>
        <end position="860"/>
    </location>
</feature>
<dbReference type="PROSITE" id="PS50106">
    <property type="entry name" value="PDZ"/>
    <property type="match status" value="4"/>
</dbReference>
<dbReference type="SMART" id="SM00228">
    <property type="entry name" value="PDZ"/>
    <property type="match status" value="4"/>
</dbReference>
<dbReference type="GeneID" id="100370729"/>
<keyword evidence="1" id="KW-0433">Leucine-rich repeat</keyword>
<dbReference type="CDD" id="cd06704">
    <property type="entry name" value="PDZ1_Scribble-like"/>
    <property type="match status" value="1"/>
</dbReference>
<dbReference type="CDD" id="cd06702">
    <property type="entry name" value="PDZ3_Scribble-like"/>
    <property type="match status" value="1"/>
</dbReference>
<sequence length="1583" mass="176027">MFRCIPLFRACNRQVDIIERRHCNLTMIPDDVYRYARSLEELYLDANQLRELNRPFFRLLNIRKLGLSDNEIEALPPEVGNFMNLIELDISRNDIMEIPENIKFCKKLQVCDFSGNPISKLPDGFTQLRDLTHLCLNDVSLTRLPPDIGSLSNLITLELRENLLKFLPTSLSFLVKLEQLDLGSNELEELPETLGALPNLMELWLDCNELTELPAEIGNLSKLMCLDVSENRLESLPEEIGGLGNLTDLHLSQNCIERLPEGIGNLKQMTILKIDQNRLVALTAAIGSCECLQELILTENLLQELPATIGLLKKLNNLNVDRNRLKSVPIELGRCHKLGVLSLRENMLTEIPSEIGSLKELHVLDLSGNRIEYLPLRIAQCNLKALWLSENQAQPMLNFQTEELEGSKKKVLTCFLLPQRGPSESMGPPSYHSDDDAKQEIVLHEPLEQHTTENLLRDSIGGDSRLSWSDHGADRVQFTDGGEIDSNKLSNFVRHDTPHPRELKARHAKLRGKAIDSPTHKDGFSKEEHRLSTSSRASDQSSASETHARATSPTCSVTMDLHHKMDEEKDNNPSVTTTTPASPGTKSALRRKLTPQFPKYDVHSDEVIINIHRQAGGLGISIAGGKGSTPFKGDDESIFISRVAEDGPAAKAGVRMGDKLISVNNVNLLNADHLIAVDALRKSGNTVRMAVSREVYTPSEEPPPVEKKSQVSFAPEPEVQVVMDKLTITLNRDEKGGLGFSIAGGTGSTPFRGNDEAIYISRIAEGGKADTEGILQIGDKIIAINSVDVTDARHDQVVSLLTSSNQISLTILRESVEVKEPEIQVKQSQPVEVAMVNHIENGDDEEEEDEEDEDEKPETPVFEEEEVVLVRQGGPLGLSIVGGSDHSSHPFGQDEPGIFISKIVPDGAAAKTPLRIGDRILEVNNKDMRAATHQFAVSALLENRQRIVLRVRHDPPPEGLEEVYIHKTPGDKLGISIRGGSKGHPGNSKGHPGNPLDKSDEGIFISKVNSQGAAGRDGRLKVGMRILEVNNQSLLGATHAEAVRSLRSAGEKLIVLVCDGYDPIKVAELHGTAGVISNPLTTRTSQESICSIDRDTSQEDLHVMKQDADFQREVSATWEREDLKKLEALRRQREEDTIKIEKEGDAFHQALADRGMIVKFDDRSSAENLDGTYHRRTEDPLAKRKQGPPVMPKPARPLLGPVGTSYAGYWKDDPEYARKEALRISRLSTASTLSSLSPPISPEPPIDNKNDPIPEKFSFRQKQKHFEKKIEQQVHPESLDTQAKKIALVSQEDLAKMREEEDKKMMSMSQEELLRYQRDIESPVTPSERNEDNSFNRSGDSLNASITSFSSISSTPSEVRTAKAEKRYFERLKHEGAVSPSNSSMTSVTSEECERSLSPAEMRALQAEKKAAWRAARMKSLDEDAMKAQMVIAKSQEIIKKSSQSSLNSFGTGRKTPEPMLDGKNSGDKRDMKLVINARDGETTRKERSKVIDEKITRKTEEYIDEKTGQPSIRTVEVVETTIEHEMETTKQKILEVQQIEDNSDGGGSTCSSSFEDKALEIKNNIVNSDRNQYIDKKMKSKT</sequence>
<dbReference type="SUPFAM" id="SSF50156">
    <property type="entry name" value="PDZ domain-like"/>
    <property type="match status" value="4"/>
</dbReference>
<feature type="region of interest" description="Disordered" evidence="3">
    <location>
        <begin position="1173"/>
        <end position="1198"/>
    </location>
</feature>
<dbReference type="PROSITE" id="PS51450">
    <property type="entry name" value="LRR"/>
    <property type="match status" value="3"/>
</dbReference>
<feature type="compositionally biased region" description="Basic and acidic residues" evidence="3">
    <location>
        <begin position="560"/>
        <end position="571"/>
    </location>
</feature>
<dbReference type="SMART" id="SM00369">
    <property type="entry name" value="LRR_TYP"/>
    <property type="match status" value="11"/>
</dbReference>
<feature type="region of interest" description="Disordered" evidence="3">
    <location>
        <begin position="1230"/>
        <end position="1253"/>
    </location>
</feature>
<dbReference type="Proteomes" id="UP000694865">
    <property type="component" value="Unplaced"/>
</dbReference>
<dbReference type="InterPro" id="IPR001478">
    <property type="entry name" value="PDZ"/>
</dbReference>
<feature type="compositionally biased region" description="Polar residues" evidence="3">
    <location>
        <begin position="1335"/>
        <end position="1344"/>
    </location>
</feature>
<dbReference type="CDD" id="cd06703">
    <property type="entry name" value="PDZ2_Scribble-like"/>
    <property type="match status" value="1"/>
</dbReference>
<feature type="domain" description="PDZ" evidence="4">
    <location>
        <begin position="866"/>
        <end position="955"/>
    </location>
</feature>
<feature type="domain" description="PDZ" evidence="4">
    <location>
        <begin position="962"/>
        <end position="1057"/>
    </location>
</feature>
<feature type="region of interest" description="Disordered" evidence="3">
    <location>
        <begin position="1373"/>
        <end position="1397"/>
    </location>
</feature>
<feature type="region of interest" description="Disordered" evidence="3">
    <location>
        <begin position="840"/>
        <end position="860"/>
    </location>
</feature>
<dbReference type="InterPro" id="IPR032675">
    <property type="entry name" value="LRR_dom_sf"/>
</dbReference>
<evidence type="ECO:0000313" key="6">
    <source>
        <dbReference type="RefSeq" id="XP_006821778.1"/>
    </source>
</evidence>
<feature type="compositionally biased region" description="Basic and acidic residues" evidence="3">
    <location>
        <begin position="1173"/>
        <end position="1182"/>
    </location>
</feature>
<evidence type="ECO:0000313" key="5">
    <source>
        <dbReference type="Proteomes" id="UP000694865"/>
    </source>
</evidence>
<feature type="compositionally biased region" description="Basic and acidic residues" evidence="3">
    <location>
        <begin position="518"/>
        <end position="531"/>
    </location>
</feature>
<evidence type="ECO:0000256" key="1">
    <source>
        <dbReference type="ARBA" id="ARBA00022614"/>
    </source>
</evidence>
<feature type="region of interest" description="Disordered" evidence="3">
    <location>
        <begin position="977"/>
        <end position="1000"/>
    </location>
</feature>
<feature type="domain" description="PDZ" evidence="4">
    <location>
        <begin position="727"/>
        <end position="804"/>
    </location>
</feature>
<feature type="region of interest" description="Disordered" evidence="3">
    <location>
        <begin position="1319"/>
        <end position="1358"/>
    </location>
</feature>
<feature type="compositionally biased region" description="Polar residues" evidence="3">
    <location>
        <begin position="572"/>
        <end position="585"/>
    </location>
</feature>
<keyword evidence="2" id="KW-0677">Repeat</keyword>
<feature type="compositionally biased region" description="Low complexity" evidence="3">
    <location>
        <begin position="532"/>
        <end position="544"/>
    </location>
</feature>
<feature type="domain" description="PDZ" evidence="4">
    <location>
        <begin position="608"/>
        <end position="695"/>
    </location>
</feature>
<dbReference type="InterPro" id="IPR001611">
    <property type="entry name" value="Leu-rich_rpt"/>
</dbReference>
<dbReference type="InterPro" id="IPR003591">
    <property type="entry name" value="Leu-rich_rpt_typical-subtyp"/>
</dbReference>
<evidence type="ECO:0000256" key="3">
    <source>
        <dbReference type="SAM" id="MobiDB-lite"/>
    </source>
</evidence>
<evidence type="ECO:0000259" key="4">
    <source>
        <dbReference type="PROSITE" id="PS50106"/>
    </source>
</evidence>
<evidence type="ECO:0000256" key="2">
    <source>
        <dbReference type="ARBA" id="ARBA00022737"/>
    </source>
</evidence>
<reference evidence="6" key="1">
    <citation type="submission" date="2025-08" db="UniProtKB">
        <authorList>
            <consortium name="RefSeq"/>
        </authorList>
    </citation>
    <scope>IDENTIFICATION</scope>
    <source>
        <tissue evidence="6">Testes</tissue>
    </source>
</reference>
<dbReference type="RefSeq" id="XP_006821778.1">
    <property type="nucleotide sequence ID" value="XM_006821715.1"/>
</dbReference>